<feature type="compositionally biased region" description="Low complexity" evidence="7">
    <location>
        <begin position="174"/>
        <end position="190"/>
    </location>
</feature>
<sequence length="1002" mass="108635">MNDSSMASPTPMGSGSHFTSLGRRTSARQALRRPSSRPHLSRAESTPLGASTTTTTTTNAAPAAAANTSATKESRSHSQQYSTLNDSSDDEIPVPMKLSALTKALLNDGHGSEPSSSAAHPSAAERSTSPPARPASRVMTRRSVLATSTSSNGDEGDQQRRESIRQRRPARAGSAQAQLPSSRPSSPLIRSPDRASSPAPTRKRVVRLSNPTPVSGGLQHGIRRSLSASTQRKRPESKERPVERPVERAAERPVERPTSRAAERPVDRPVERQSERPVERAVDRPVERHSQPPAPSHQELPPQNDAPADINTPVVPVRTVRIVVGSSGSKGRSGGSSGGVSKRSTGYSDQEMPEDPATVGRTQPAAPQSSMRLKRVGKTPGSFLSGPARRGRRRQSEEEEEGRGEGEGMGFSQEPESQQAQYLESGLGDQPASSFFAPSYRDRDYAASGSPVSARDSARAAIRKQASNANMAASHEQRERDSAEKGGGHFELAYRIPAPPPQSEMASGYDKENEAPSTFRRTKPASSILTDKELGAKPARRPSVDLGARVQSQAANAAPPLHATSPDRKPLAPKSQNTPRRAAPPPPPPPKMSVVETATAPAAQGLKKRQVLLRVNGRTYTRIDCIGRGGSGKVYRVSAESGKMLALKRVSLENADENTVKGFKGEIDLLKRLHGVDRVIQLIDHELNIEKHMLSVLMEVGELDFNTLLRSRQNTPEGARLDPVFVRYHWKEMLECVQSVHARDVVHSDLKPANFVLVQGRLKLIDFGIANAIQTDMTVNVHRETQIGTPNYMSPESLMDSSQYAFTSAHNGKFCVPPPLQQQQPHQPQPHQRGAPKLMKLGKPSDVWSLGCILYQMVYGLPPFGKIANPMSRCQAIINWNYMVDFPETTEDGSRVPPSLVRTMRRCLNREQRDRPTCDELLADTDPFLYPQEFDAGVYAAAEQGKVLPVTEELLARIIQSVVQRCRERLPTEGEAVATWPGAVNGHPAGGGGGGGGGVNRA</sequence>
<feature type="compositionally biased region" description="Low complexity" evidence="7">
    <location>
        <begin position="50"/>
        <end position="71"/>
    </location>
</feature>
<accession>A0AA39X7A0</accession>
<dbReference type="AlphaFoldDB" id="A0AA39X7A0"/>
<evidence type="ECO:0000256" key="3">
    <source>
        <dbReference type="ARBA" id="ARBA00022741"/>
    </source>
</evidence>
<dbReference type="GO" id="GO:0098813">
    <property type="term" value="P:nuclear chromosome segregation"/>
    <property type="evidence" value="ECO:0007669"/>
    <property type="project" value="UniProtKB-ARBA"/>
</dbReference>
<dbReference type="GO" id="GO:0007094">
    <property type="term" value="P:mitotic spindle assembly checkpoint signaling"/>
    <property type="evidence" value="ECO:0007669"/>
    <property type="project" value="TreeGrafter"/>
</dbReference>
<feature type="domain" description="Protein kinase" evidence="8">
    <location>
        <begin position="620"/>
        <end position="929"/>
    </location>
</feature>
<dbReference type="PROSITE" id="PS50011">
    <property type="entry name" value="PROTEIN_KINASE_DOM"/>
    <property type="match status" value="1"/>
</dbReference>
<evidence type="ECO:0000256" key="6">
    <source>
        <dbReference type="PROSITE-ProRule" id="PRU10141"/>
    </source>
</evidence>
<reference evidence="9" key="1">
    <citation type="submission" date="2023-06" db="EMBL/GenBank/DDBJ databases">
        <title>Genome-scale phylogeny and comparative genomics of the fungal order Sordariales.</title>
        <authorList>
            <consortium name="Lawrence Berkeley National Laboratory"/>
            <person name="Hensen N."/>
            <person name="Bonometti L."/>
            <person name="Westerberg I."/>
            <person name="Brannstrom I.O."/>
            <person name="Guillou S."/>
            <person name="Cros-Aarteil S."/>
            <person name="Calhoun S."/>
            <person name="Haridas S."/>
            <person name="Kuo A."/>
            <person name="Mondo S."/>
            <person name="Pangilinan J."/>
            <person name="Riley R."/>
            <person name="LaButti K."/>
            <person name="Andreopoulos B."/>
            <person name="Lipzen A."/>
            <person name="Chen C."/>
            <person name="Yanf M."/>
            <person name="Daum C."/>
            <person name="Ng V."/>
            <person name="Clum A."/>
            <person name="Steindorff A."/>
            <person name="Ohm R."/>
            <person name="Martin F."/>
            <person name="Silar P."/>
            <person name="Natvig D."/>
            <person name="Lalanne C."/>
            <person name="Gautier V."/>
            <person name="Ament-velasquez S.L."/>
            <person name="Kruys A."/>
            <person name="Hutchinson M.I."/>
            <person name="Powell A.J."/>
            <person name="Barry K."/>
            <person name="Miller A.N."/>
            <person name="Grigoriev I.V."/>
            <person name="Debuchy R."/>
            <person name="Gladieux P."/>
            <person name="Thoren M.H."/>
            <person name="Johannesson H."/>
        </authorList>
    </citation>
    <scope>NUCLEOTIDE SEQUENCE</scope>
    <source>
        <strain evidence="9">SMH3391-2</strain>
    </source>
</reference>
<evidence type="ECO:0000313" key="9">
    <source>
        <dbReference type="EMBL" id="KAK0628480.1"/>
    </source>
</evidence>
<feature type="compositionally biased region" description="Gly residues" evidence="7">
    <location>
        <begin position="988"/>
        <end position="1002"/>
    </location>
</feature>
<feature type="compositionally biased region" description="Basic residues" evidence="7">
    <location>
        <begin position="30"/>
        <end position="40"/>
    </location>
</feature>
<feature type="compositionally biased region" description="Low complexity" evidence="7">
    <location>
        <begin position="112"/>
        <end position="125"/>
    </location>
</feature>
<gene>
    <name evidence="9" type="ORF">B0T17DRAFT_588593</name>
</gene>
<dbReference type="GO" id="GO:0033316">
    <property type="term" value="P:meiotic spindle assembly checkpoint signaling"/>
    <property type="evidence" value="ECO:0007669"/>
    <property type="project" value="TreeGrafter"/>
</dbReference>
<evidence type="ECO:0000256" key="4">
    <source>
        <dbReference type="ARBA" id="ARBA00022777"/>
    </source>
</evidence>
<dbReference type="PROSITE" id="PS00108">
    <property type="entry name" value="PROTEIN_KINASE_ST"/>
    <property type="match status" value="1"/>
</dbReference>
<dbReference type="CDD" id="cd14131">
    <property type="entry name" value="PKc_Mps1"/>
    <property type="match status" value="1"/>
</dbReference>
<feature type="region of interest" description="Disordered" evidence="7">
    <location>
        <begin position="980"/>
        <end position="1002"/>
    </location>
</feature>
<dbReference type="EMBL" id="JAULSR010000002">
    <property type="protein sequence ID" value="KAK0628480.1"/>
    <property type="molecule type" value="Genomic_DNA"/>
</dbReference>
<dbReference type="FunFam" id="3.30.200.20:FF:000131">
    <property type="entry name" value="Dual specificity protein kinase TTK"/>
    <property type="match status" value="1"/>
</dbReference>
<dbReference type="PANTHER" id="PTHR22974:SF21">
    <property type="entry name" value="DUAL SPECIFICITY PROTEIN KINASE TTK"/>
    <property type="match status" value="1"/>
</dbReference>
<keyword evidence="1" id="KW-0723">Serine/threonine-protein kinase</keyword>
<dbReference type="InterPro" id="IPR011009">
    <property type="entry name" value="Kinase-like_dom_sf"/>
</dbReference>
<evidence type="ECO:0000256" key="7">
    <source>
        <dbReference type="SAM" id="MobiDB-lite"/>
    </source>
</evidence>
<keyword evidence="10" id="KW-1185">Reference proteome</keyword>
<dbReference type="FunFam" id="1.10.510.10:FF:000377">
    <property type="entry name" value="Checkpoint protein kinase"/>
    <property type="match status" value="1"/>
</dbReference>
<dbReference type="GO" id="GO:0005634">
    <property type="term" value="C:nucleus"/>
    <property type="evidence" value="ECO:0007669"/>
    <property type="project" value="TreeGrafter"/>
</dbReference>
<dbReference type="SUPFAM" id="SSF56112">
    <property type="entry name" value="Protein kinase-like (PK-like)"/>
    <property type="match status" value="1"/>
</dbReference>
<evidence type="ECO:0000313" key="10">
    <source>
        <dbReference type="Proteomes" id="UP001174934"/>
    </source>
</evidence>
<dbReference type="SMART" id="SM00220">
    <property type="entry name" value="S_TKc"/>
    <property type="match status" value="1"/>
</dbReference>
<dbReference type="PROSITE" id="PS00107">
    <property type="entry name" value="PROTEIN_KINASE_ATP"/>
    <property type="match status" value="1"/>
</dbReference>
<evidence type="ECO:0000256" key="5">
    <source>
        <dbReference type="ARBA" id="ARBA00022840"/>
    </source>
</evidence>
<comment type="caution">
    <text evidence="9">The sequence shown here is derived from an EMBL/GenBank/DDBJ whole genome shotgun (WGS) entry which is preliminary data.</text>
</comment>
<keyword evidence="4" id="KW-0418">Kinase</keyword>
<dbReference type="InterPro" id="IPR017441">
    <property type="entry name" value="Protein_kinase_ATP_BS"/>
</dbReference>
<dbReference type="Gene3D" id="1.10.510.10">
    <property type="entry name" value="Transferase(Phosphotransferase) domain 1"/>
    <property type="match status" value="1"/>
</dbReference>
<dbReference type="InterPro" id="IPR000719">
    <property type="entry name" value="Prot_kinase_dom"/>
</dbReference>
<dbReference type="GO" id="GO:0000776">
    <property type="term" value="C:kinetochore"/>
    <property type="evidence" value="ECO:0007669"/>
    <property type="project" value="TreeGrafter"/>
</dbReference>
<feature type="compositionally biased region" description="Pro residues" evidence="7">
    <location>
        <begin position="582"/>
        <end position="591"/>
    </location>
</feature>
<evidence type="ECO:0000259" key="8">
    <source>
        <dbReference type="PROSITE" id="PS50011"/>
    </source>
</evidence>
<keyword evidence="3 6" id="KW-0547">Nucleotide-binding</keyword>
<evidence type="ECO:0000256" key="1">
    <source>
        <dbReference type="ARBA" id="ARBA00022527"/>
    </source>
</evidence>
<feature type="compositionally biased region" description="Polar residues" evidence="7">
    <location>
        <begin position="1"/>
        <end position="23"/>
    </location>
</feature>
<evidence type="ECO:0000256" key="2">
    <source>
        <dbReference type="ARBA" id="ARBA00022679"/>
    </source>
</evidence>
<protein>
    <recommendedName>
        <fullName evidence="8">Protein kinase domain-containing protein</fullName>
    </recommendedName>
</protein>
<organism evidence="9 10">
    <name type="scientific">Bombardia bombarda</name>
    <dbReference type="NCBI Taxonomy" id="252184"/>
    <lineage>
        <taxon>Eukaryota</taxon>
        <taxon>Fungi</taxon>
        <taxon>Dikarya</taxon>
        <taxon>Ascomycota</taxon>
        <taxon>Pezizomycotina</taxon>
        <taxon>Sordariomycetes</taxon>
        <taxon>Sordariomycetidae</taxon>
        <taxon>Sordariales</taxon>
        <taxon>Lasiosphaeriaceae</taxon>
        <taxon>Bombardia</taxon>
    </lineage>
</organism>
<keyword evidence="2" id="KW-0808">Transferase</keyword>
<dbReference type="GO" id="GO:0034501">
    <property type="term" value="P:protein localization to kinetochore"/>
    <property type="evidence" value="ECO:0007669"/>
    <property type="project" value="TreeGrafter"/>
</dbReference>
<feature type="compositionally biased region" description="Basic and acidic residues" evidence="7">
    <location>
        <begin position="233"/>
        <end position="290"/>
    </location>
</feature>
<dbReference type="GO" id="GO:0004712">
    <property type="term" value="F:protein serine/threonine/tyrosine kinase activity"/>
    <property type="evidence" value="ECO:0007669"/>
    <property type="project" value="TreeGrafter"/>
</dbReference>
<feature type="compositionally biased region" description="Basic and acidic residues" evidence="7">
    <location>
        <begin position="475"/>
        <end position="488"/>
    </location>
</feature>
<proteinExistence type="predicted"/>
<feature type="compositionally biased region" description="Polar residues" evidence="7">
    <location>
        <begin position="77"/>
        <end position="86"/>
    </location>
</feature>
<dbReference type="GO" id="GO:0004674">
    <property type="term" value="F:protein serine/threonine kinase activity"/>
    <property type="evidence" value="ECO:0007669"/>
    <property type="project" value="UniProtKB-KW"/>
</dbReference>
<dbReference type="Gene3D" id="3.30.200.20">
    <property type="entry name" value="Phosphorylase Kinase, domain 1"/>
    <property type="match status" value="1"/>
</dbReference>
<dbReference type="GO" id="GO:0005524">
    <property type="term" value="F:ATP binding"/>
    <property type="evidence" value="ECO:0007669"/>
    <property type="project" value="UniProtKB-UniRule"/>
</dbReference>
<feature type="region of interest" description="Disordered" evidence="7">
    <location>
        <begin position="1"/>
        <end position="594"/>
    </location>
</feature>
<feature type="compositionally biased region" description="Low complexity" evidence="7">
    <location>
        <begin position="310"/>
        <end position="330"/>
    </location>
</feature>
<dbReference type="InterPro" id="IPR008271">
    <property type="entry name" value="Ser/Thr_kinase_AS"/>
</dbReference>
<dbReference type="Pfam" id="PF00069">
    <property type="entry name" value="Pkinase"/>
    <property type="match status" value="2"/>
</dbReference>
<name>A0AA39X7A0_9PEZI</name>
<dbReference type="PANTHER" id="PTHR22974">
    <property type="entry name" value="MIXED LINEAGE PROTEIN KINASE"/>
    <property type="match status" value="1"/>
</dbReference>
<dbReference type="InterPro" id="IPR027084">
    <property type="entry name" value="Mps1_cat"/>
</dbReference>
<dbReference type="Proteomes" id="UP001174934">
    <property type="component" value="Unassembled WGS sequence"/>
</dbReference>
<keyword evidence="5 6" id="KW-0067">ATP-binding</keyword>
<feature type="binding site" evidence="6">
    <location>
        <position position="648"/>
    </location>
    <ligand>
        <name>ATP</name>
        <dbReference type="ChEBI" id="CHEBI:30616"/>
    </ligand>
</feature>